<proteinExistence type="predicted"/>
<dbReference type="Proteomes" id="UP000438106">
    <property type="component" value="Unassembled WGS sequence"/>
</dbReference>
<gene>
    <name evidence="1" type="ORF">GO014_05185</name>
</gene>
<sequence length="246" mass="25541">MQFQLAGRLARFDGCLGHSQDAAAIADHEIGEGCTSQLACGRQAGHPDQINIALLVKCLPADDGLKAGPRHLDLKRNLLFAETGEHIRPAARFIAAENGLFECDVAEPVISLEADLEQALCLPMVPTFLLSAELDSAQIVDIGTSVPRTGFGVGTKGMDEETGPLARAAIAPEPEGDLGIASAAAIFGPLICLGVAALDAQRVPREAGEIGESLRRAKAHGPGSGGFGDGADRALSECWSHCGVPF</sequence>
<accession>A0A7X3FR99</accession>
<reference evidence="1 2" key="1">
    <citation type="submission" date="2019-12" db="EMBL/GenBank/DDBJ databases">
        <title>Devosia maris sp. nov., isolated from the deep seawater.</title>
        <authorList>
            <person name="Liu Y."/>
        </authorList>
    </citation>
    <scope>NUCLEOTIDE SEQUENCE [LARGE SCALE GENOMIC DNA]</scope>
    <source>
        <strain evidence="1 2">L53-10-65</strain>
    </source>
</reference>
<name>A0A7X3FR99_9HYPH</name>
<evidence type="ECO:0000313" key="2">
    <source>
        <dbReference type="Proteomes" id="UP000438106"/>
    </source>
</evidence>
<protein>
    <submittedName>
        <fullName evidence="1">Uncharacterized protein</fullName>
    </submittedName>
</protein>
<dbReference type="EMBL" id="WQRF01000001">
    <property type="protein sequence ID" value="MVS98415.1"/>
    <property type="molecule type" value="Genomic_DNA"/>
</dbReference>
<keyword evidence="2" id="KW-1185">Reference proteome</keyword>
<evidence type="ECO:0000313" key="1">
    <source>
        <dbReference type="EMBL" id="MVS98415.1"/>
    </source>
</evidence>
<organism evidence="1 2">
    <name type="scientific">Devosia marina</name>
    <dbReference type="NCBI Taxonomy" id="2683198"/>
    <lineage>
        <taxon>Bacteria</taxon>
        <taxon>Pseudomonadati</taxon>
        <taxon>Pseudomonadota</taxon>
        <taxon>Alphaproteobacteria</taxon>
        <taxon>Hyphomicrobiales</taxon>
        <taxon>Devosiaceae</taxon>
        <taxon>Devosia</taxon>
    </lineage>
</organism>
<dbReference type="AlphaFoldDB" id="A0A7X3FR99"/>
<comment type="caution">
    <text evidence="1">The sequence shown here is derived from an EMBL/GenBank/DDBJ whole genome shotgun (WGS) entry which is preliminary data.</text>
</comment>